<gene>
    <name evidence="1" type="ORF">KSP40_PGU018630</name>
</gene>
<sequence>MGVETKRIGTVFSLLPVQMMQTPPQVGWEANHAADHCAWLEIEGDFMWDSRLGADDTFIGLVADDCMGLEVWEYGEKSGFKAWKGLFWGMVSEKCHRDHCWDAYPATEISSFLASKQARKQAHPPSILSTDKNAPSVKVNKSGHNQQNLANRVCMSTFGIERESRLDICKRNVRGYDAFPRSHPYLVAAHMDALLYFGFCVSCCDQHLLQQDQRISLRKKNQSRLALVEIASRSKPG</sequence>
<reference evidence="1 2" key="1">
    <citation type="journal article" date="2022" name="Nat. Plants">
        <title>Genomes of leafy and leafless Platanthera orchids illuminate the evolution of mycoheterotrophy.</title>
        <authorList>
            <person name="Li M.H."/>
            <person name="Liu K.W."/>
            <person name="Li Z."/>
            <person name="Lu H.C."/>
            <person name="Ye Q.L."/>
            <person name="Zhang D."/>
            <person name="Wang J.Y."/>
            <person name="Li Y.F."/>
            <person name="Zhong Z.M."/>
            <person name="Liu X."/>
            <person name="Yu X."/>
            <person name="Liu D.K."/>
            <person name="Tu X.D."/>
            <person name="Liu B."/>
            <person name="Hao Y."/>
            <person name="Liao X.Y."/>
            <person name="Jiang Y.T."/>
            <person name="Sun W.H."/>
            <person name="Chen J."/>
            <person name="Chen Y.Q."/>
            <person name="Ai Y."/>
            <person name="Zhai J.W."/>
            <person name="Wu S.S."/>
            <person name="Zhou Z."/>
            <person name="Hsiao Y.Y."/>
            <person name="Wu W.L."/>
            <person name="Chen Y.Y."/>
            <person name="Lin Y.F."/>
            <person name="Hsu J.L."/>
            <person name="Li C.Y."/>
            <person name="Wang Z.W."/>
            <person name="Zhao X."/>
            <person name="Zhong W.Y."/>
            <person name="Ma X.K."/>
            <person name="Ma L."/>
            <person name="Huang J."/>
            <person name="Chen G.Z."/>
            <person name="Huang M.Z."/>
            <person name="Huang L."/>
            <person name="Peng D.H."/>
            <person name="Luo Y.B."/>
            <person name="Zou S.Q."/>
            <person name="Chen S.P."/>
            <person name="Lan S."/>
            <person name="Tsai W.C."/>
            <person name="Van de Peer Y."/>
            <person name="Liu Z.J."/>
        </authorList>
    </citation>
    <scope>NUCLEOTIDE SEQUENCE [LARGE SCALE GENOMIC DNA]</scope>
    <source>
        <strain evidence="1">Lor288</strain>
    </source>
</reference>
<comment type="caution">
    <text evidence="1">The sequence shown here is derived from an EMBL/GenBank/DDBJ whole genome shotgun (WGS) entry which is preliminary data.</text>
</comment>
<organism evidence="1 2">
    <name type="scientific">Platanthera guangdongensis</name>
    <dbReference type="NCBI Taxonomy" id="2320717"/>
    <lineage>
        <taxon>Eukaryota</taxon>
        <taxon>Viridiplantae</taxon>
        <taxon>Streptophyta</taxon>
        <taxon>Embryophyta</taxon>
        <taxon>Tracheophyta</taxon>
        <taxon>Spermatophyta</taxon>
        <taxon>Magnoliopsida</taxon>
        <taxon>Liliopsida</taxon>
        <taxon>Asparagales</taxon>
        <taxon>Orchidaceae</taxon>
        <taxon>Orchidoideae</taxon>
        <taxon>Orchideae</taxon>
        <taxon>Orchidinae</taxon>
        <taxon>Platanthera</taxon>
    </lineage>
</organism>
<accession>A0ABR2M2X6</accession>
<name>A0ABR2M2X6_9ASPA</name>
<dbReference type="Proteomes" id="UP001412067">
    <property type="component" value="Unassembled WGS sequence"/>
</dbReference>
<evidence type="ECO:0000313" key="1">
    <source>
        <dbReference type="EMBL" id="KAK8958437.1"/>
    </source>
</evidence>
<protein>
    <submittedName>
        <fullName evidence="1">Uncharacterized protein</fullName>
    </submittedName>
</protein>
<proteinExistence type="predicted"/>
<evidence type="ECO:0000313" key="2">
    <source>
        <dbReference type="Proteomes" id="UP001412067"/>
    </source>
</evidence>
<keyword evidence="2" id="KW-1185">Reference proteome</keyword>
<dbReference type="EMBL" id="JBBWWR010000012">
    <property type="protein sequence ID" value="KAK8958437.1"/>
    <property type="molecule type" value="Genomic_DNA"/>
</dbReference>